<dbReference type="SUPFAM" id="SSF56317">
    <property type="entry name" value="Carbon-nitrogen hydrolase"/>
    <property type="match status" value="1"/>
</dbReference>
<dbReference type="Pfam" id="PF00795">
    <property type="entry name" value="CN_hydrolase"/>
    <property type="match status" value="1"/>
</dbReference>
<protein>
    <recommendedName>
        <fullName evidence="4">nitrilase</fullName>
        <ecNumber evidence="4">3.5.5.1</ecNumber>
    </recommendedName>
</protein>
<dbReference type="RefSeq" id="XP_066633784.1">
    <property type="nucleotide sequence ID" value="XM_066775903.1"/>
</dbReference>
<dbReference type="PANTHER" id="PTHR46044">
    <property type="entry name" value="NITRILASE"/>
    <property type="match status" value="1"/>
</dbReference>
<dbReference type="EC" id="3.5.5.1" evidence="4"/>
<keyword evidence="5" id="KW-0732">Signal</keyword>
<dbReference type="EMBL" id="JAJVCZ030000004">
    <property type="protein sequence ID" value="KAL0260755.1"/>
    <property type="molecule type" value="Genomic_DNA"/>
</dbReference>
<accession>A0ABR3CJE3</accession>
<feature type="chain" id="PRO_5045793330" description="nitrilase" evidence="5">
    <location>
        <begin position="21"/>
        <end position="355"/>
    </location>
</feature>
<evidence type="ECO:0000313" key="8">
    <source>
        <dbReference type="Proteomes" id="UP001430584"/>
    </source>
</evidence>
<dbReference type="InterPro" id="IPR036526">
    <property type="entry name" value="C-N_Hydrolase_sf"/>
</dbReference>
<proteinExistence type="inferred from homology"/>
<evidence type="ECO:0000256" key="4">
    <source>
        <dbReference type="ARBA" id="ARBA00039045"/>
    </source>
</evidence>
<evidence type="ECO:0000256" key="1">
    <source>
        <dbReference type="ARBA" id="ARBA00008129"/>
    </source>
</evidence>
<evidence type="ECO:0000256" key="5">
    <source>
        <dbReference type="SAM" id="SignalP"/>
    </source>
</evidence>
<keyword evidence="2" id="KW-0378">Hydrolase</keyword>
<comment type="catalytic activity">
    <reaction evidence="3">
        <text>a nitrile + 2 H2O = a carboxylate + NH4(+)</text>
        <dbReference type="Rhea" id="RHEA:21724"/>
        <dbReference type="ChEBI" id="CHEBI:15377"/>
        <dbReference type="ChEBI" id="CHEBI:18379"/>
        <dbReference type="ChEBI" id="CHEBI:28938"/>
        <dbReference type="ChEBI" id="CHEBI:29067"/>
        <dbReference type="EC" id="3.5.5.1"/>
    </reaction>
</comment>
<evidence type="ECO:0000313" key="7">
    <source>
        <dbReference type="EMBL" id="KAL0260755.1"/>
    </source>
</evidence>
<dbReference type="PROSITE" id="PS50263">
    <property type="entry name" value="CN_HYDROLASE"/>
    <property type="match status" value="1"/>
</dbReference>
<reference evidence="7 8" key="1">
    <citation type="submission" date="2024-02" db="EMBL/GenBank/DDBJ databases">
        <title>De novo assembly and annotation of 12 fungi associated with fruit tree decline syndrome in Ontario, Canada.</title>
        <authorList>
            <person name="Sulman M."/>
            <person name="Ellouze W."/>
            <person name="Ilyukhin E."/>
        </authorList>
    </citation>
    <scope>NUCLEOTIDE SEQUENCE [LARGE SCALE GENOMIC DNA]</scope>
    <source>
        <strain evidence="7 8">FDS-637</strain>
    </source>
</reference>
<dbReference type="Gene3D" id="3.60.110.10">
    <property type="entry name" value="Carbon-nitrogen hydrolase"/>
    <property type="match status" value="1"/>
</dbReference>
<dbReference type="GeneID" id="92008530"/>
<dbReference type="InterPro" id="IPR044149">
    <property type="entry name" value="Nitrilases_CHs"/>
</dbReference>
<feature type="signal peptide" evidence="5">
    <location>
        <begin position="1"/>
        <end position="20"/>
    </location>
</feature>
<keyword evidence="8" id="KW-1185">Reference proteome</keyword>
<gene>
    <name evidence="7" type="ORF">SLS55_004445</name>
</gene>
<name>A0ABR3CJE3_9PEZI</name>
<sequence length="355" mass="38487">MRVTSFLFSGLSALSATTHAFSTYNTANATSPFSNLTVAIVRAPPANWPSPFWNKNWTGVEFDLNATISKATNLISEAADAGANLVVFPELWFPGYPKGIDDAWIASTAAESYINNSLSIGSAEWRTLLASAASNGVYLALAYSELTESAIYMGQALISSNGSTLITRRKLRPSGIERSFWSDGDIDGFQVANTPFGRWGILECWEHFHPSMTFPMQAQLEDVHIASFPYMPDANDATAQYWEALEVNAAAARTYAVNAGAVTLFAAVGHAAVYDGTGIEVASIEQSVDYDERPILYASVNATAFRREPYDVDGEQSWGTLQQVVDAFPAYIPKVNGTFVEKKTVLIADLLAGIQ</sequence>
<evidence type="ECO:0000259" key="6">
    <source>
        <dbReference type="PROSITE" id="PS50263"/>
    </source>
</evidence>
<dbReference type="Proteomes" id="UP001430584">
    <property type="component" value="Unassembled WGS sequence"/>
</dbReference>
<organism evidence="7 8">
    <name type="scientific">Diplodia seriata</name>
    <dbReference type="NCBI Taxonomy" id="420778"/>
    <lineage>
        <taxon>Eukaryota</taxon>
        <taxon>Fungi</taxon>
        <taxon>Dikarya</taxon>
        <taxon>Ascomycota</taxon>
        <taxon>Pezizomycotina</taxon>
        <taxon>Dothideomycetes</taxon>
        <taxon>Dothideomycetes incertae sedis</taxon>
        <taxon>Botryosphaeriales</taxon>
        <taxon>Botryosphaeriaceae</taxon>
        <taxon>Diplodia</taxon>
    </lineage>
</organism>
<comment type="caution">
    <text evidence="7">The sequence shown here is derived from an EMBL/GenBank/DDBJ whole genome shotgun (WGS) entry which is preliminary data.</text>
</comment>
<comment type="similarity">
    <text evidence="1">Belongs to the carbon-nitrogen hydrolase superfamily. Nitrilase family.</text>
</comment>
<dbReference type="InterPro" id="IPR003010">
    <property type="entry name" value="C-N_Hydrolase"/>
</dbReference>
<feature type="domain" description="CN hydrolase" evidence="6">
    <location>
        <begin position="36"/>
        <end position="302"/>
    </location>
</feature>
<evidence type="ECO:0000256" key="2">
    <source>
        <dbReference type="ARBA" id="ARBA00022801"/>
    </source>
</evidence>
<dbReference type="PANTHER" id="PTHR46044:SF14">
    <property type="entry name" value="ARYLACETONITRILASE"/>
    <property type="match status" value="1"/>
</dbReference>
<evidence type="ECO:0000256" key="3">
    <source>
        <dbReference type="ARBA" id="ARBA00036406"/>
    </source>
</evidence>